<organism evidence="1 2">
    <name type="scientific">Streptomyces griseoaurantiacus</name>
    <dbReference type="NCBI Taxonomy" id="68213"/>
    <lineage>
        <taxon>Bacteria</taxon>
        <taxon>Bacillati</taxon>
        <taxon>Actinomycetota</taxon>
        <taxon>Actinomycetes</taxon>
        <taxon>Kitasatosporales</taxon>
        <taxon>Streptomycetaceae</taxon>
        <taxon>Streptomyces</taxon>
        <taxon>Streptomyces aurantiacus group</taxon>
    </lineage>
</organism>
<accession>A0A7W2DPW7</accession>
<dbReference type="EMBL" id="JACERG010000003">
    <property type="protein sequence ID" value="MBA5220761.1"/>
    <property type="molecule type" value="Genomic_DNA"/>
</dbReference>
<dbReference type="AlphaFoldDB" id="A0A7W2DPW7"/>
<protein>
    <submittedName>
        <fullName evidence="1">Uncharacterized protein</fullName>
    </submittedName>
</protein>
<proteinExistence type="predicted"/>
<reference evidence="1 2" key="1">
    <citation type="submission" date="2020-07" db="EMBL/GenBank/DDBJ databases">
        <title>Differential regulation of undecylprodigiosin biosynthesis in the yeast-scavenging Streptomyces strain MBK6.</title>
        <authorList>
            <person name="Baral B."/>
            <person name="Siitonen V."/>
            <person name="Laughlin M."/>
            <person name="Yamada K."/>
            <person name="Ilomaeki M."/>
            <person name="Metsae-Ketelae M."/>
            <person name="Niemi J."/>
        </authorList>
    </citation>
    <scope>NUCLEOTIDE SEQUENCE [LARGE SCALE GENOMIC DNA]</scope>
    <source>
        <strain evidence="1 2">MBK6</strain>
    </source>
</reference>
<dbReference type="RefSeq" id="WP_191852005.1">
    <property type="nucleotide sequence ID" value="NZ_JACERG010000003.1"/>
</dbReference>
<dbReference type="Proteomes" id="UP000587608">
    <property type="component" value="Unassembled WGS sequence"/>
</dbReference>
<evidence type="ECO:0000313" key="1">
    <source>
        <dbReference type="EMBL" id="MBA5220761.1"/>
    </source>
</evidence>
<comment type="caution">
    <text evidence="1">The sequence shown here is derived from an EMBL/GenBank/DDBJ whole genome shotgun (WGS) entry which is preliminary data.</text>
</comment>
<name>A0A7W2DPW7_9ACTN</name>
<evidence type="ECO:0000313" key="2">
    <source>
        <dbReference type="Proteomes" id="UP000587608"/>
    </source>
</evidence>
<sequence length="223" mass="23083">MLEITDTLIATDPQGVDHVIAEGACAECADLVGSNAGYVCVQSGTTSNCAGIWYLRKEVVVRGQPGSTWPTVGTGCSAAGAELTCTRSAVAGTAHLFNSAPLAACLPSGPSQSGCVELPDGVEMPVLDEWAIAGIRKTHFAGGSKVDDTKGLFLPGVTDSRLETIFEAGLKDSHSFEANEFYYEKTFPMTGVGTSSVEKGGGPSSSVTLMIDAYGTVVSMYPQ</sequence>
<gene>
    <name evidence="1" type="ORF">H1X69_04915</name>
</gene>